<reference evidence="2 3" key="1">
    <citation type="journal article" date="2019" name="Syst. Appl. Microbiol.">
        <title>Microvirga tunisiensis sp. nov., a root nodule symbiotic bacterium isolated from Lupinus micranthus and L. luteus grown in Northern Tunisia.</title>
        <authorList>
            <person name="Msaddak A."/>
            <person name="Rejili M."/>
            <person name="Duran D."/>
            <person name="Mars M."/>
            <person name="Palacios J.M."/>
            <person name="Ruiz-Argueso T."/>
            <person name="Rey L."/>
            <person name="Imperial J."/>
        </authorList>
    </citation>
    <scope>NUCLEOTIDE SEQUENCE [LARGE SCALE GENOMIC DNA]</scope>
    <source>
        <strain evidence="2 3">Lmie10</strain>
    </source>
</reference>
<dbReference type="RefSeq" id="WP_152711288.1">
    <property type="nucleotide sequence ID" value="NZ_VOSJ01000046.1"/>
</dbReference>
<dbReference type="EMBL" id="VOSK01000026">
    <property type="protein sequence ID" value="MPR25542.1"/>
    <property type="molecule type" value="Genomic_DNA"/>
</dbReference>
<comment type="caution">
    <text evidence="2">The sequence shown here is derived from an EMBL/GenBank/DDBJ whole genome shotgun (WGS) entry which is preliminary data.</text>
</comment>
<accession>A0A5N7MEX5</accession>
<protein>
    <submittedName>
        <fullName evidence="2">Uncharacterized protein</fullName>
    </submittedName>
</protein>
<feature type="region of interest" description="Disordered" evidence="1">
    <location>
        <begin position="1"/>
        <end position="26"/>
    </location>
</feature>
<evidence type="ECO:0000313" key="3">
    <source>
        <dbReference type="Proteomes" id="UP000403266"/>
    </source>
</evidence>
<dbReference type="OrthoDB" id="7863713at2"/>
<organism evidence="2 3">
    <name type="scientific">Microvirga tunisiensis</name>
    <dbReference type="NCBI Taxonomy" id="2108360"/>
    <lineage>
        <taxon>Bacteria</taxon>
        <taxon>Pseudomonadati</taxon>
        <taxon>Pseudomonadota</taxon>
        <taxon>Alphaproteobacteria</taxon>
        <taxon>Hyphomicrobiales</taxon>
        <taxon>Methylobacteriaceae</taxon>
        <taxon>Microvirga</taxon>
    </lineage>
</organism>
<evidence type="ECO:0000256" key="1">
    <source>
        <dbReference type="SAM" id="MobiDB-lite"/>
    </source>
</evidence>
<name>A0A5N7MEX5_9HYPH</name>
<keyword evidence="3" id="KW-1185">Reference proteome</keyword>
<gene>
    <name evidence="2" type="ORF">FS320_09890</name>
</gene>
<dbReference type="AlphaFoldDB" id="A0A5N7MEX5"/>
<sequence length="101" mass="11406">MADRPTNLDTHRGMAAQKATDLRRLRSEVEADQEALRARQAALEDLLAAAPAADWHEAVEKARYLLGLLAQSLDASDLRRRKLIDRMMADFDHLLDKSTHD</sequence>
<proteinExistence type="predicted"/>
<evidence type="ECO:0000313" key="2">
    <source>
        <dbReference type="EMBL" id="MPR25542.1"/>
    </source>
</evidence>
<dbReference type="Proteomes" id="UP000403266">
    <property type="component" value="Unassembled WGS sequence"/>
</dbReference>